<evidence type="ECO:0000256" key="1">
    <source>
        <dbReference type="SAM" id="MobiDB-lite"/>
    </source>
</evidence>
<name>A0AB39PMX9_9ACTN</name>
<sequence length="61" mass="6528">MLLVETARKSGLGQGAGGDVEGQQGGRGQQLNALEGGVDTGRRFDRQGSEYHYPTGMIYKE</sequence>
<dbReference type="EMBL" id="CP163439">
    <property type="protein sequence ID" value="XDQ31921.1"/>
    <property type="molecule type" value="Genomic_DNA"/>
</dbReference>
<dbReference type="AlphaFoldDB" id="A0AB39PMX9"/>
<evidence type="ECO:0000313" key="2">
    <source>
        <dbReference type="EMBL" id="XDQ31921.1"/>
    </source>
</evidence>
<feature type="region of interest" description="Disordered" evidence="1">
    <location>
        <begin position="1"/>
        <end position="61"/>
    </location>
</feature>
<dbReference type="RefSeq" id="WP_369166412.1">
    <property type="nucleotide sequence ID" value="NZ_CP163439.1"/>
</dbReference>
<organism evidence="2">
    <name type="scientific">Streptomyces sp. R28</name>
    <dbReference type="NCBI Taxonomy" id="3238628"/>
    <lineage>
        <taxon>Bacteria</taxon>
        <taxon>Bacillati</taxon>
        <taxon>Actinomycetota</taxon>
        <taxon>Actinomycetes</taxon>
        <taxon>Kitasatosporales</taxon>
        <taxon>Streptomycetaceae</taxon>
        <taxon>Streptomyces</taxon>
    </lineage>
</organism>
<reference evidence="2" key="1">
    <citation type="submission" date="2024-07" db="EMBL/GenBank/DDBJ databases">
        <authorList>
            <person name="Yu S.T."/>
        </authorList>
    </citation>
    <scope>NUCLEOTIDE SEQUENCE</scope>
    <source>
        <strain evidence="2">R28</strain>
    </source>
</reference>
<accession>A0AB39PMX9</accession>
<protein>
    <submittedName>
        <fullName evidence="2">Uncharacterized protein</fullName>
    </submittedName>
</protein>
<feature type="compositionally biased region" description="Basic and acidic residues" evidence="1">
    <location>
        <begin position="40"/>
        <end position="49"/>
    </location>
</feature>
<gene>
    <name evidence="2" type="ORF">AB5J49_00235</name>
</gene>
<feature type="compositionally biased region" description="Gly residues" evidence="1">
    <location>
        <begin position="12"/>
        <end position="28"/>
    </location>
</feature>
<proteinExistence type="predicted"/>